<dbReference type="AlphaFoldDB" id="A0A851GHU9"/>
<evidence type="ECO:0000313" key="2">
    <source>
        <dbReference type="EMBL" id="NWK55441.1"/>
    </source>
</evidence>
<accession>A0A851GHU9</accession>
<dbReference type="Proteomes" id="UP000557872">
    <property type="component" value="Unassembled WGS sequence"/>
</dbReference>
<gene>
    <name evidence="2" type="ORF">HW115_07450</name>
</gene>
<dbReference type="RefSeq" id="WP_178931956.1">
    <property type="nucleotide sequence ID" value="NZ_JACBAZ010000002.1"/>
</dbReference>
<evidence type="ECO:0000256" key="1">
    <source>
        <dbReference type="SAM" id="Phobius"/>
    </source>
</evidence>
<protein>
    <submittedName>
        <fullName evidence="2">Uncharacterized protein</fullName>
    </submittedName>
</protein>
<keyword evidence="3" id="KW-1185">Reference proteome</keyword>
<keyword evidence="1" id="KW-1133">Transmembrane helix</keyword>
<comment type="caution">
    <text evidence="2">The sequence shown here is derived from an EMBL/GenBank/DDBJ whole genome shotgun (WGS) entry which is preliminary data.</text>
</comment>
<keyword evidence="1" id="KW-0812">Transmembrane</keyword>
<evidence type="ECO:0000313" key="3">
    <source>
        <dbReference type="Proteomes" id="UP000557872"/>
    </source>
</evidence>
<proteinExistence type="predicted"/>
<keyword evidence="1" id="KW-0472">Membrane</keyword>
<feature type="transmembrane region" description="Helical" evidence="1">
    <location>
        <begin position="71"/>
        <end position="91"/>
    </location>
</feature>
<sequence length="110" mass="11865">MNHTPHQNNDTKVNEQHVKLVQKTSNFISRWSGPFVSLISYSLILGLGLAGIGLMTISALVGLFIDSGSSSGFGFLTGGILLTAGCCLILWKLTRALTLLYQIRQNENAA</sequence>
<feature type="transmembrane region" description="Helical" evidence="1">
    <location>
        <begin position="38"/>
        <end position="65"/>
    </location>
</feature>
<reference evidence="2 3" key="1">
    <citation type="submission" date="2020-07" db="EMBL/GenBank/DDBJ databases">
        <title>Roseicoccus Jingziensis gen. nov., sp. nov., isolated from coastal seawater.</title>
        <authorList>
            <person name="Feng X."/>
        </authorList>
    </citation>
    <scope>NUCLEOTIDE SEQUENCE [LARGE SCALE GENOMIC DNA]</scope>
    <source>
        <strain evidence="2 3">N1E253</strain>
    </source>
</reference>
<organism evidence="2 3">
    <name type="scientific">Oceaniferula marina</name>
    <dbReference type="NCBI Taxonomy" id="2748318"/>
    <lineage>
        <taxon>Bacteria</taxon>
        <taxon>Pseudomonadati</taxon>
        <taxon>Verrucomicrobiota</taxon>
        <taxon>Verrucomicrobiia</taxon>
        <taxon>Verrucomicrobiales</taxon>
        <taxon>Verrucomicrobiaceae</taxon>
        <taxon>Oceaniferula</taxon>
    </lineage>
</organism>
<name>A0A851GHU9_9BACT</name>
<dbReference type="EMBL" id="JACBAZ010000002">
    <property type="protein sequence ID" value="NWK55441.1"/>
    <property type="molecule type" value="Genomic_DNA"/>
</dbReference>